<evidence type="ECO:0000256" key="1">
    <source>
        <dbReference type="ARBA" id="ARBA00000073"/>
    </source>
</evidence>
<dbReference type="SUPFAM" id="SSF55120">
    <property type="entry name" value="Pseudouridine synthase"/>
    <property type="match status" value="1"/>
</dbReference>
<feature type="domain" description="Serine/threonine-protein phosphatase 4 regulatory subunit 3-like central" evidence="6">
    <location>
        <begin position="392"/>
        <end position="846"/>
    </location>
</feature>
<comment type="catalytic activity">
    <reaction evidence="1">
        <text>a uridine in RNA = a pseudouridine in RNA</text>
        <dbReference type="Rhea" id="RHEA:48348"/>
        <dbReference type="Rhea" id="RHEA-COMP:12068"/>
        <dbReference type="Rhea" id="RHEA-COMP:12069"/>
        <dbReference type="ChEBI" id="CHEBI:65314"/>
        <dbReference type="ChEBI" id="CHEBI:65315"/>
    </reaction>
</comment>
<evidence type="ECO:0000313" key="7">
    <source>
        <dbReference type="EMBL" id="KAG1326193.1"/>
    </source>
</evidence>
<evidence type="ECO:0000256" key="3">
    <source>
        <dbReference type="ARBA" id="ARBA00023242"/>
    </source>
</evidence>
<dbReference type="Proteomes" id="UP000797356">
    <property type="component" value="Chromosome 1"/>
</dbReference>
<gene>
    <name evidence="7" type="ORF">COCNU_01G001270</name>
</gene>
<name>A0A8K0HU48_COCNU</name>
<dbReference type="Pfam" id="PF00849">
    <property type="entry name" value="PseudoU_synth_2"/>
    <property type="match status" value="1"/>
</dbReference>
<dbReference type="EMBL" id="CM017872">
    <property type="protein sequence ID" value="KAG1326193.1"/>
    <property type="molecule type" value="Genomic_DNA"/>
</dbReference>
<evidence type="ECO:0000313" key="8">
    <source>
        <dbReference type="Proteomes" id="UP000797356"/>
    </source>
</evidence>
<evidence type="ECO:0000256" key="4">
    <source>
        <dbReference type="SAM" id="MobiDB-lite"/>
    </source>
</evidence>
<keyword evidence="3" id="KW-0539">Nucleus</keyword>
<feature type="compositionally biased region" description="Polar residues" evidence="4">
    <location>
        <begin position="889"/>
        <end position="916"/>
    </location>
</feature>
<protein>
    <submittedName>
        <fullName evidence="7">Putative serine/threonine-protein phosphatase 4 regulatory subunit 3</fullName>
    </submittedName>
</protein>
<dbReference type="GO" id="GO:0009982">
    <property type="term" value="F:pseudouridine synthase activity"/>
    <property type="evidence" value="ECO:0007669"/>
    <property type="project" value="InterPro"/>
</dbReference>
<dbReference type="InterPro" id="IPR006224">
    <property type="entry name" value="PsdUridine_synth_RluA-like_CS"/>
</dbReference>
<feature type="compositionally biased region" description="Acidic residues" evidence="4">
    <location>
        <begin position="873"/>
        <end position="888"/>
    </location>
</feature>
<dbReference type="InterPro" id="IPR051137">
    <property type="entry name" value="PP4R3-like"/>
</dbReference>
<dbReference type="GO" id="GO:0001522">
    <property type="term" value="P:pseudouridine synthesis"/>
    <property type="evidence" value="ECO:0007669"/>
    <property type="project" value="InterPro"/>
</dbReference>
<feature type="region of interest" description="Disordered" evidence="4">
    <location>
        <begin position="873"/>
        <end position="1080"/>
    </location>
</feature>
<dbReference type="AlphaFoldDB" id="A0A8K0HU48"/>
<dbReference type="PANTHER" id="PTHR23318">
    <property type="entry name" value="ATP SYNTHASE GAMMA-RELATED"/>
    <property type="match status" value="1"/>
</dbReference>
<reference evidence="7" key="1">
    <citation type="journal article" date="2017" name="Gigascience">
        <title>The genome draft of coconut (Cocos nucifera).</title>
        <authorList>
            <person name="Xiao Y."/>
            <person name="Xu P."/>
            <person name="Fan H."/>
            <person name="Baudouin L."/>
            <person name="Xia W."/>
            <person name="Bocs S."/>
            <person name="Xu J."/>
            <person name="Li Q."/>
            <person name="Guo A."/>
            <person name="Zhou L."/>
            <person name="Li J."/>
            <person name="Wu Y."/>
            <person name="Ma Z."/>
            <person name="Armero A."/>
            <person name="Issali A.E."/>
            <person name="Liu N."/>
            <person name="Peng M."/>
            <person name="Yang Y."/>
        </authorList>
    </citation>
    <scope>NUCLEOTIDE SEQUENCE</scope>
    <source>
        <tissue evidence="7">Spear leaf of Hainan Tall coconut</tissue>
    </source>
</reference>
<dbReference type="OrthoDB" id="27483at2759"/>
<evidence type="ECO:0000259" key="6">
    <source>
        <dbReference type="Pfam" id="PF04802"/>
    </source>
</evidence>
<dbReference type="SUPFAM" id="SSF48371">
    <property type="entry name" value="ARM repeat"/>
    <property type="match status" value="1"/>
</dbReference>
<dbReference type="InterPro" id="IPR020103">
    <property type="entry name" value="PsdUridine_synth_cat_dom_sf"/>
</dbReference>
<feature type="compositionally biased region" description="Basic and acidic residues" evidence="4">
    <location>
        <begin position="965"/>
        <end position="981"/>
    </location>
</feature>
<dbReference type="PROSITE" id="PS01129">
    <property type="entry name" value="PSI_RLU"/>
    <property type="match status" value="1"/>
</dbReference>
<dbReference type="PANTHER" id="PTHR23318:SF0">
    <property type="entry name" value="SERINE_THREONINE-PROTEIN PHOSPHATASE 4 REGULATORY SUBUNIT 3"/>
    <property type="match status" value="1"/>
</dbReference>
<sequence>MAAAPTGGTGEDALPAGTLGGGYPTPLSPPYPAESKEVELHRAMTAAARSGAVELTAGDIVFEDEWLAVANKPSGVYCEAVLYSFKSLGGSATVQSELHLANRLDRDTSGLMVITKSHKIAGRLVKAFTDHKVKKTYLALCIGYAPSWKNITISSGHGRSKFGAWRVYSASDVGRTLPGGSMVKHMVTSFEVLSINGQGKFQEPEAHEAESVIVQEKGIERSRNDDMKMDEILVRAYPQSGRTHQIRLHCQYLGIPIKGDVKYGGVLEWKGMSCDAHALHAESLSFQHPVTGLPRSEDLGLIVIDEEDNETLFMHRISPDDIYRRQEDESFRAVNSELRELPSVELSTLPLMLKFRAVVIIQSSGVFCYCLSQSLFAVNMASLYYTGLEVVVVVGVVLLNSTQIFDKIFGDELILDIIGSLEFDPDIPQVVQHRAFLKEHVVFKEAIPIKDSSVLSKIHQTYRVGYVKDVILPRVLDEATIATLNSIIHANNAAVISLLKDDASFIQELFARMRSTSTSEGSKKELVLFLHEFCSLSKSLQLVQQLRLFRDLAGEGIFDIITDVLQSQDRKLVSAGADILILFLNQDPNILRSYVTQQEGDSLLRLLVKGMITDVGEDMHCQFLEIIRILMDSYSMSGSQVKGMITDVGEDMHCQFLEIIRILMDSYSMSGSQKDTIIEIFCEKHLDQLIDVIASSCPPKGSSQTMIKSSGFGSSIEMHAATKPEILSNICELLCFCVIHHSYRIKSSDIEKIGVRTLVFVKQVVKDEHLLRHVVKNNLLKPIVDAFIENGNRYNMLHSGVLELLEYIRKENLKSLIIYMVDSFWNQLQKFEHLGSIQAFKLKYEQSMENCDTKNTATMVDPRKRIDERALEKEEEEYFNEESDEEDSASQLPNIRSQNARTSLPNGTNVSYSSFRPGSGGLVDYEDDDDDDDYNPPSRKSASSTESDEPKAFTATKRKSPATADGKEEVNELTKKQKLDQHVNGGKIASGFAACSTGRASKREPSPPAASHATDANGDLDEHRTDIETTSPQSHNGLQDAVDTRQAGGDDCPSIPISNSSPERVMNGKNVTDSEPSPVR</sequence>
<dbReference type="InterPro" id="IPR016024">
    <property type="entry name" value="ARM-type_fold"/>
</dbReference>
<evidence type="ECO:0000256" key="2">
    <source>
        <dbReference type="ARBA" id="ARBA00004123"/>
    </source>
</evidence>
<dbReference type="Pfam" id="PF04802">
    <property type="entry name" value="PP4R3"/>
    <property type="match status" value="1"/>
</dbReference>
<feature type="compositionally biased region" description="Polar residues" evidence="4">
    <location>
        <begin position="1069"/>
        <end position="1080"/>
    </location>
</feature>
<proteinExistence type="predicted"/>
<feature type="region of interest" description="Disordered" evidence="4">
    <location>
        <begin position="1"/>
        <end position="30"/>
    </location>
</feature>
<dbReference type="CDD" id="cd02869">
    <property type="entry name" value="PseudoU_synth_RluA_like"/>
    <property type="match status" value="1"/>
</dbReference>
<dbReference type="Gene3D" id="3.30.2350.10">
    <property type="entry name" value="Pseudouridine synthase"/>
    <property type="match status" value="1"/>
</dbReference>
<dbReference type="GO" id="GO:0003723">
    <property type="term" value="F:RNA binding"/>
    <property type="evidence" value="ECO:0007669"/>
    <property type="project" value="InterPro"/>
</dbReference>
<feature type="domain" description="Pseudouridine synthase RsuA/RluA-like" evidence="5">
    <location>
        <begin position="68"/>
        <end position="251"/>
    </location>
</feature>
<comment type="subcellular location">
    <subcellularLocation>
        <location evidence="2">Nucleus</location>
    </subcellularLocation>
</comment>
<keyword evidence="8" id="KW-1185">Reference proteome</keyword>
<dbReference type="GO" id="GO:0030289">
    <property type="term" value="C:protein phosphatase 4 complex"/>
    <property type="evidence" value="ECO:0007669"/>
    <property type="project" value="TreeGrafter"/>
</dbReference>
<dbReference type="InterPro" id="IPR006887">
    <property type="entry name" value="P4R3-like_central_dom"/>
</dbReference>
<reference evidence="7" key="2">
    <citation type="submission" date="2019-07" db="EMBL/GenBank/DDBJ databases">
        <authorList>
            <person name="Yang Y."/>
            <person name="Bocs S."/>
            <person name="Baudouin L."/>
        </authorList>
    </citation>
    <scope>NUCLEOTIDE SEQUENCE</scope>
    <source>
        <tissue evidence="7">Spear leaf of Hainan Tall coconut</tissue>
    </source>
</reference>
<feature type="compositionally biased region" description="Acidic residues" evidence="4">
    <location>
        <begin position="924"/>
        <end position="934"/>
    </location>
</feature>
<feature type="compositionally biased region" description="Polar residues" evidence="4">
    <location>
        <begin position="1028"/>
        <end position="1037"/>
    </location>
</feature>
<dbReference type="GO" id="GO:0072542">
    <property type="term" value="F:protein phosphatase activator activity"/>
    <property type="evidence" value="ECO:0007669"/>
    <property type="project" value="TreeGrafter"/>
</dbReference>
<comment type="caution">
    <text evidence="7">The sequence shown here is derived from an EMBL/GenBank/DDBJ whole genome shotgun (WGS) entry which is preliminary data.</text>
</comment>
<dbReference type="InterPro" id="IPR006145">
    <property type="entry name" value="PsdUridine_synth_RsuA/RluA"/>
</dbReference>
<evidence type="ECO:0000259" key="5">
    <source>
        <dbReference type="Pfam" id="PF00849"/>
    </source>
</evidence>
<dbReference type="GO" id="GO:0005654">
    <property type="term" value="C:nucleoplasm"/>
    <property type="evidence" value="ECO:0007669"/>
    <property type="project" value="TreeGrafter"/>
</dbReference>
<accession>A0A8K0HU48</accession>
<organism evidence="7 8">
    <name type="scientific">Cocos nucifera</name>
    <name type="common">Coconut palm</name>
    <dbReference type="NCBI Taxonomy" id="13894"/>
    <lineage>
        <taxon>Eukaryota</taxon>
        <taxon>Viridiplantae</taxon>
        <taxon>Streptophyta</taxon>
        <taxon>Embryophyta</taxon>
        <taxon>Tracheophyta</taxon>
        <taxon>Spermatophyta</taxon>
        <taxon>Magnoliopsida</taxon>
        <taxon>Liliopsida</taxon>
        <taxon>Arecaceae</taxon>
        <taxon>Arecoideae</taxon>
        <taxon>Cocoseae</taxon>
        <taxon>Attaleinae</taxon>
        <taxon>Cocos</taxon>
    </lineage>
</organism>